<dbReference type="SUPFAM" id="SSF57667">
    <property type="entry name" value="beta-beta-alpha zinc fingers"/>
    <property type="match status" value="2"/>
</dbReference>
<proteinExistence type="predicted"/>
<evidence type="ECO:0000256" key="4">
    <source>
        <dbReference type="ARBA" id="ARBA00022771"/>
    </source>
</evidence>
<name>A0AAV8ULQ2_9RHOD</name>
<keyword evidence="10" id="KW-1185">Reference proteome</keyword>
<keyword evidence="2" id="KW-0479">Metal-binding</keyword>
<dbReference type="PROSITE" id="PS50157">
    <property type="entry name" value="ZINC_FINGER_C2H2_2"/>
    <property type="match status" value="4"/>
</dbReference>
<dbReference type="FunFam" id="3.30.160.60:FF:000446">
    <property type="entry name" value="Zinc finger protein"/>
    <property type="match status" value="1"/>
</dbReference>
<dbReference type="GO" id="GO:0005634">
    <property type="term" value="C:nucleus"/>
    <property type="evidence" value="ECO:0007669"/>
    <property type="project" value="UniProtKB-SubCell"/>
</dbReference>
<feature type="domain" description="C2H2-type" evidence="8">
    <location>
        <begin position="369"/>
        <end position="397"/>
    </location>
</feature>
<gene>
    <name evidence="9" type="ORF">NDN08_004606</name>
</gene>
<dbReference type="Proteomes" id="UP001157974">
    <property type="component" value="Unassembled WGS sequence"/>
</dbReference>
<keyword evidence="5" id="KW-0862">Zinc</keyword>
<accession>A0AAV8ULQ2</accession>
<evidence type="ECO:0000313" key="10">
    <source>
        <dbReference type="Proteomes" id="UP001157974"/>
    </source>
</evidence>
<evidence type="ECO:0000256" key="3">
    <source>
        <dbReference type="ARBA" id="ARBA00022737"/>
    </source>
</evidence>
<sequence length="451" mass="50651">MEGGHPLSGMELGLPGSESCGAIDYGARMSEAELEWIQFHRDDFSVADFSESLLVGFSLIELNDTPGWMDSVATELNGTPFCLYPIRFADGFILGRGHNVTKGFMGQLFEGTEVVEERFVLQLTSTYPKMSLAALLSDDRVVVLQGTPKHFFTARECQMVTFPRSNPFQRVPFLFLHEKFGCRYCARDGLVCDCPPRATLGDMAVLADMNRKAESPAAKWQSFTQMFTITEQLESSVKMEATPIIQVNSEFVRGPLTIRKTFSYSSAGVDLEFLYYGHLAQIMSRNLPSQISDGLLWDDGNLISDAQEPFLHYDSGTYSPGDSLESVSVDLGAVECSSKPLCPQCGRTFSRKYELQRHISAVHYNVKNHICPICDKAFALKQNLSSHVSEVHEKKRDSECDECGQLFSTKYKLKRHIRSVHLKERPHGCNECGSSYFQQSDLRRHIVLKHA</sequence>
<dbReference type="Gene3D" id="3.30.160.60">
    <property type="entry name" value="Classic Zinc Finger"/>
    <property type="match status" value="4"/>
</dbReference>
<dbReference type="EMBL" id="JAMWBK010000007">
    <property type="protein sequence ID" value="KAJ8903500.1"/>
    <property type="molecule type" value="Genomic_DNA"/>
</dbReference>
<comment type="caution">
    <text evidence="9">The sequence shown here is derived from an EMBL/GenBank/DDBJ whole genome shotgun (WGS) entry which is preliminary data.</text>
</comment>
<dbReference type="PROSITE" id="PS00028">
    <property type="entry name" value="ZINC_FINGER_C2H2_1"/>
    <property type="match status" value="4"/>
</dbReference>
<reference evidence="9 10" key="1">
    <citation type="journal article" date="2023" name="Nat. Commun.">
        <title>Origin of minicircular mitochondrial genomes in red algae.</title>
        <authorList>
            <person name="Lee Y."/>
            <person name="Cho C.H."/>
            <person name="Lee Y.M."/>
            <person name="Park S.I."/>
            <person name="Yang J.H."/>
            <person name="West J.A."/>
            <person name="Bhattacharya D."/>
            <person name="Yoon H.S."/>
        </authorList>
    </citation>
    <scope>NUCLEOTIDE SEQUENCE [LARGE SCALE GENOMIC DNA]</scope>
    <source>
        <strain evidence="9 10">CCMP1338</strain>
        <tissue evidence="9">Whole cell</tissue>
    </source>
</reference>
<dbReference type="InterPro" id="IPR036236">
    <property type="entry name" value="Znf_C2H2_sf"/>
</dbReference>
<protein>
    <recommendedName>
        <fullName evidence="8">C2H2-type domain-containing protein</fullName>
    </recommendedName>
</protein>
<evidence type="ECO:0000256" key="2">
    <source>
        <dbReference type="ARBA" id="ARBA00022723"/>
    </source>
</evidence>
<dbReference type="GO" id="GO:0010468">
    <property type="term" value="P:regulation of gene expression"/>
    <property type="evidence" value="ECO:0007669"/>
    <property type="project" value="TreeGrafter"/>
</dbReference>
<dbReference type="SMART" id="SM00355">
    <property type="entry name" value="ZnF_C2H2"/>
    <property type="match status" value="4"/>
</dbReference>
<dbReference type="PANTHER" id="PTHR16515">
    <property type="entry name" value="PR DOMAIN ZINC FINGER PROTEIN"/>
    <property type="match status" value="1"/>
</dbReference>
<feature type="domain" description="C2H2-type" evidence="8">
    <location>
        <begin position="340"/>
        <end position="368"/>
    </location>
</feature>
<dbReference type="AlphaFoldDB" id="A0AAV8ULQ2"/>
<dbReference type="PANTHER" id="PTHR16515:SF66">
    <property type="entry name" value="C2H2-TYPE DOMAIN-CONTAINING PROTEIN"/>
    <property type="match status" value="1"/>
</dbReference>
<dbReference type="InterPro" id="IPR013087">
    <property type="entry name" value="Znf_C2H2_type"/>
</dbReference>
<evidence type="ECO:0000256" key="7">
    <source>
        <dbReference type="PROSITE-ProRule" id="PRU00042"/>
    </source>
</evidence>
<evidence type="ECO:0000256" key="5">
    <source>
        <dbReference type="ARBA" id="ARBA00022833"/>
    </source>
</evidence>
<dbReference type="GO" id="GO:0008270">
    <property type="term" value="F:zinc ion binding"/>
    <property type="evidence" value="ECO:0007669"/>
    <property type="project" value="UniProtKB-KW"/>
</dbReference>
<dbReference type="InterPro" id="IPR050331">
    <property type="entry name" value="Zinc_finger"/>
</dbReference>
<evidence type="ECO:0000313" key="9">
    <source>
        <dbReference type="EMBL" id="KAJ8903500.1"/>
    </source>
</evidence>
<organism evidence="9 10">
    <name type="scientific">Rhodosorus marinus</name>
    <dbReference type="NCBI Taxonomy" id="101924"/>
    <lineage>
        <taxon>Eukaryota</taxon>
        <taxon>Rhodophyta</taxon>
        <taxon>Stylonematophyceae</taxon>
        <taxon>Stylonematales</taxon>
        <taxon>Stylonemataceae</taxon>
        <taxon>Rhodosorus</taxon>
    </lineage>
</organism>
<feature type="domain" description="C2H2-type" evidence="8">
    <location>
        <begin position="398"/>
        <end position="426"/>
    </location>
</feature>
<keyword evidence="3" id="KW-0677">Repeat</keyword>
<evidence type="ECO:0000256" key="6">
    <source>
        <dbReference type="ARBA" id="ARBA00023242"/>
    </source>
</evidence>
<keyword evidence="6" id="KW-0539">Nucleus</keyword>
<comment type="subcellular location">
    <subcellularLocation>
        <location evidence="1">Nucleus</location>
    </subcellularLocation>
</comment>
<keyword evidence="4 7" id="KW-0863">Zinc-finger</keyword>
<dbReference type="Pfam" id="PF00096">
    <property type="entry name" value="zf-C2H2"/>
    <property type="match status" value="4"/>
</dbReference>
<feature type="domain" description="C2H2-type" evidence="8">
    <location>
        <begin position="427"/>
        <end position="451"/>
    </location>
</feature>
<evidence type="ECO:0000259" key="8">
    <source>
        <dbReference type="PROSITE" id="PS50157"/>
    </source>
</evidence>
<evidence type="ECO:0000256" key="1">
    <source>
        <dbReference type="ARBA" id="ARBA00004123"/>
    </source>
</evidence>